<dbReference type="Gene3D" id="3.30.2350.10">
    <property type="entry name" value="Pseudouridine synthase"/>
    <property type="match status" value="1"/>
</dbReference>
<feature type="domain" description="Pseudouridine synthase II N-terminal" evidence="6">
    <location>
        <begin position="29"/>
        <end position="176"/>
    </location>
</feature>
<dbReference type="PANTHER" id="PTHR13767:SF2">
    <property type="entry name" value="PSEUDOURIDYLATE SYNTHASE TRUB1"/>
    <property type="match status" value="1"/>
</dbReference>
<dbReference type="GO" id="GO:0160148">
    <property type="term" value="F:tRNA pseudouridine(55) synthase activity"/>
    <property type="evidence" value="ECO:0007669"/>
    <property type="project" value="UniProtKB-EC"/>
</dbReference>
<dbReference type="SUPFAM" id="SSF55120">
    <property type="entry name" value="Pseudouridine synthase"/>
    <property type="match status" value="1"/>
</dbReference>
<dbReference type="OrthoDB" id="9802309at2"/>
<dbReference type="InterPro" id="IPR014780">
    <property type="entry name" value="tRNA_psdUridine_synth_TruB"/>
</dbReference>
<dbReference type="InterPro" id="IPR002501">
    <property type="entry name" value="PsdUridine_synth_N"/>
</dbReference>
<dbReference type="KEGG" id="nhm:NHE_0095"/>
<dbReference type="Proteomes" id="UP000023755">
    <property type="component" value="Chromosome"/>
</dbReference>
<name>X5HL47_9RICK</name>
<evidence type="ECO:0000256" key="4">
    <source>
        <dbReference type="ARBA" id="ARBA00023235"/>
    </source>
</evidence>
<dbReference type="HAMAP" id="MF_01080">
    <property type="entry name" value="TruB_bact"/>
    <property type="match status" value="1"/>
</dbReference>
<evidence type="ECO:0000256" key="2">
    <source>
        <dbReference type="ARBA" id="ARBA00005642"/>
    </source>
</evidence>
<dbReference type="CDD" id="cd02573">
    <property type="entry name" value="PseudoU_synth_EcTruB"/>
    <property type="match status" value="1"/>
</dbReference>
<evidence type="ECO:0000256" key="5">
    <source>
        <dbReference type="HAMAP-Rule" id="MF_01080"/>
    </source>
</evidence>
<evidence type="ECO:0000256" key="1">
    <source>
        <dbReference type="ARBA" id="ARBA00000385"/>
    </source>
</evidence>
<dbReference type="GO" id="GO:1990481">
    <property type="term" value="P:mRNA pseudouridine synthesis"/>
    <property type="evidence" value="ECO:0007669"/>
    <property type="project" value="TreeGrafter"/>
</dbReference>
<reference evidence="7 8" key="1">
    <citation type="submission" date="2014-03" db="EMBL/GenBank/DDBJ databases">
        <title>Sequencing and Comparison of Genomes and Transcriptome Profiles of Human Ehrlichiosis Agents.</title>
        <authorList>
            <person name="Lin M."/>
            <person name="Daugherty S.C."/>
            <person name="Nagaraj S."/>
            <person name="Cheng Z."/>
            <person name="Xiong Q."/>
            <person name="Lin F.-Y."/>
            <person name="Sengamalay N."/>
            <person name="Ott S."/>
            <person name="Godinez A."/>
            <person name="Tallon L.J."/>
            <person name="Sadzewicz L."/>
            <person name="Fraser C.M."/>
            <person name="Dunning Hotopp J.C."/>
            <person name="Rikihisa Y."/>
        </authorList>
    </citation>
    <scope>NUCLEOTIDE SEQUENCE [LARGE SCALE GENOMIC DNA]</scope>
    <source>
        <strain evidence="7 8">Oregon</strain>
    </source>
</reference>
<comment type="catalytic activity">
    <reaction evidence="1 5">
        <text>uridine(55) in tRNA = pseudouridine(55) in tRNA</text>
        <dbReference type="Rhea" id="RHEA:42532"/>
        <dbReference type="Rhea" id="RHEA-COMP:10101"/>
        <dbReference type="Rhea" id="RHEA-COMP:10102"/>
        <dbReference type="ChEBI" id="CHEBI:65314"/>
        <dbReference type="ChEBI" id="CHEBI:65315"/>
        <dbReference type="EC" id="5.4.99.25"/>
    </reaction>
</comment>
<dbReference type="RefSeq" id="WP_038558788.1">
    <property type="nucleotide sequence ID" value="NZ_CP007481.1"/>
</dbReference>
<dbReference type="InterPro" id="IPR020103">
    <property type="entry name" value="PsdUridine_synth_cat_dom_sf"/>
</dbReference>
<dbReference type="NCBIfam" id="TIGR00431">
    <property type="entry name" value="TruB"/>
    <property type="match status" value="1"/>
</dbReference>
<evidence type="ECO:0000313" key="8">
    <source>
        <dbReference type="Proteomes" id="UP000023755"/>
    </source>
</evidence>
<protein>
    <recommendedName>
        <fullName evidence="5">tRNA pseudouridine synthase B</fullName>
        <ecNumber evidence="5">5.4.99.25</ecNumber>
    </recommendedName>
    <alternativeName>
        <fullName evidence="5">tRNA pseudouridine(55) synthase</fullName>
        <shortName evidence="5">Psi55 synthase</shortName>
    </alternativeName>
    <alternativeName>
        <fullName evidence="5">tRNA pseudouridylate synthase</fullName>
    </alternativeName>
    <alternativeName>
        <fullName evidence="5">tRNA-uridine isomerase</fullName>
    </alternativeName>
</protein>
<keyword evidence="8" id="KW-1185">Reference proteome</keyword>
<proteinExistence type="inferred from homology"/>
<evidence type="ECO:0000313" key="7">
    <source>
        <dbReference type="EMBL" id="AHX11065.1"/>
    </source>
</evidence>
<dbReference type="HOGENOM" id="CLU_032087_2_0_5"/>
<comment type="similarity">
    <text evidence="2 5">Belongs to the pseudouridine synthase TruB family. Type 1 subfamily.</text>
</comment>
<dbReference type="PANTHER" id="PTHR13767">
    <property type="entry name" value="TRNA-PSEUDOURIDINE SYNTHASE"/>
    <property type="match status" value="1"/>
</dbReference>
<keyword evidence="4 5" id="KW-0413">Isomerase</keyword>
<comment type="function">
    <text evidence="5">Responsible for synthesis of pseudouridine from uracil-55 in the psi GC loop of transfer RNAs.</text>
</comment>
<keyword evidence="3 5" id="KW-0819">tRNA processing</keyword>
<dbReference type="STRING" id="1286528.NHE_0095"/>
<dbReference type="EMBL" id="CP007481">
    <property type="protein sequence ID" value="AHX11065.1"/>
    <property type="molecule type" value="Genomic_DNA"/>
</dbReference>
<sequence length="232" mass="25516">MSGQQCVEGWLNLDKERGISSFGALRLVKRKLGIKKAGYLGTLDPLATGVLVIAVGKATKLIPKIDDSEKAYDFTVEWGAETDTLDSEGQIIRSSDNIPGRESILEVLPLFIGEVTQIPPRFSAVHINGRRAYSLARAGIEFDINPKTVVIHALELIEHVYKRSIFRVLCGRGTYVRAIARDIAHKLDSLAFVSGIRRTKSGIFGLADSHTLSEITLNHLVPIIQEMPLRAS</sequence>
<accession>X5HL47</accession>
<dbReference type="GO" id="GO:0031119">
    <property type="term" value="P:tRNA pseudouridine synthesis"/>
    <property type="evidence" value="ECO:0007669"/>
    <property type="project" value="UniProtKB-UniRule"/>
</dbReference>
<gene>
    <name evidence="5 7" type="primary">truB</name>
    <name evidence="7" type="ORF">NHE_0095</name>
</gene>
<evidence type="ECO:0000256" key="3">
    <source>
        <dbReference type="ARBA" id="ARBA00022694"/>
    </source>
</evidence>
<evidence type="ECO:0000259" key="6">
    <source>
        <dbReference type="Pfam" id="PF01509"/>
    </source>
</evidence>
<feature type="active site" description="Nucleophile" evidence="5">
    <location>
        <position position="44"/>
    </location>
</feature>
<organism evidence="7 8">
    <name type="scientific">Neorickettsia helminthoeca str. Oregon</name>
    <dbReference type="NCBI Taxonomy" id="1286528"/>
    <lineage>
        <taxon>Bacteria</taxon>
        <taxon>Pseudomonadati</taxon>
        <taxon>Pseudomonadota</taxon>
        <taxon>Alphaproteobacteria</taxon>
        <taxon>Rickettsiales</taxon>
        <taxon>Anaplasmataceae</taxon>
        <taxon>Neorickettsia</taxon>
    </lineage>
</organism>
<dbReference type="AlphaFoldDB" id="X5HL47"/>
<dbReference type="GO" id="GO:0003723">
    <property type="term" value="F:RNA binding"/>
    <property type="evidence" value="ECO:0007669"/>
    <property type="project" value="InterPro"/>
</dbReference>
<dbReference type="Pfam" id="PF01509">
    <property type="entry name" value="TruB_N"/>
    <property type="match status" value="1"/>
</dbReference>
<dbReference type="EC" id="5.4.99.25" evidence="5"/>